<reference evidence="1 2" key="1">
    <citation type="journal article" date="2015" name="Nature">
        <title>rRNA introns, odd ribosomes, and small enigmatic genomes across a large radiation of phyla.</title>
        <authorList>
            <person name="Brown C.T."/>
            <person name="Hug L.A."/>
            <person name="Thomas B.C."/>
            <person name="Sharon I."/>
            <person name="Castelle C.J."/>
            <person name="Singh A."/>
            <person name="Wilkins M.J."/>
            <person name="Williams K.H."/>
            <person name="Banfield J.F."/>
        </authorList>
    </citation>
    <scope>NUCLEOTIDE SEQUENCE [LARGE SCALE GENOMIC DNA]</scope>
</reference>
<evidence type="ECO:0008006" key="3">
    <source>
        <dbReference type="Google" id="ProtNLM"/>
    </source>
</evidence>
<sequence length="224" mass="24859">MITVFHGTDQVKSRLNLNQELTGTVIKLNAARLSPEDLTQALESSLLFETKQIIFIDNLFSLPQSQNKSKLIDILLSHPDSPVFLWEKKPLTPAVAKKLSGQKARLVESKLPPVIFKFLDSLKPKNLRLSLNLFHDSLKASAPEQVFYLLTRRLANLIAAKDDPASVSGAPWQKANLVTQAKAFDLATLFAFHRGLLALDIGTKTGSSLLPLKLRLELMLVNLL</sequence>
<protein>
    <recommendedName>
        <fullName evidence="3">DNA polymerase III delta N-terminal domain-containing protein</fullName>
    </recommendedName>
</protein>
<organism evidence="1 2">
    <name type="scientific">Candidatus Beckwithbacteria bacterium GW2011_GWB1_47_15</name>
    <dbReference type="NCBI Taxonomy" id="1618371"/>
    <lineage>
        <taxon>Bacteria</taxon>
        <taxon>Candidatus Beckwithiibacteriota</taxon>
    </lineage>
</organism>
<gene>
    <name evidence="1" type="ORF">UX85_C0007G0056</name>
</gene>
<evidence type="ECO:0000313" key="1">
    <source>
        <dbReference type="EMBL" id="KKU60769.1"/>
    </source>
</evidence>
<evidence type="ECO:0000313" key="2">
    <source>
        <dbReference type="Proteomes" id="UP000033860"/>
    </source>
</evidence>
<proteinExistence type="predicted"/>
<dbReference type="EMBL" id="LCNT01000007">
    <property type="protein sequence ID" value="KKU60769.1"/>
    <property type="molecule type" value="Genomic_DNA"/>
</dbReference>
<dbReference type="AlphaFoldDB" id="A0A0G1RTY5"/>
<accession>A0A0G1RTY5</accession>
<comment type="caution">
    <text evidence="1">The sequence shown here is derived from an EMBL/GenBank/DDBJ whole genome shotgun (WGS) entry which is preliminary data.</text>
</comment>
<name>A0A0G1RTY5_9BACT</name>
<dbReference type="Gene3D" id="1.20.272.10">
    <property type="match status" value="1"/>
</dbReference>
<dbReference type="Proteomes" id="UP000033860">
    <property type="component" value="Unassembled WGS sequence"/>
</dbReference>